<keyword evidence="3 4" id="KW-0539">Nucleus</keyword>
<dbReference type="HOGENOM" id="CLU_931800_0_0_1"/>
<dbReference type="GO" id="GO:0003714">
    <property type="term" value="F:transcription corepressor activity"/>
    <property type="evidence" value="ECO:0007669"/>
    <property type="project" value="InterPro"/>
</dbReference>
<evidence type="ECO:0000313" key="7">
    <source>
        <dbReference type="Proteomes" id="UP000002051"/>
    </source>
</evidence>
<dbReference type="PaxDb" id="3880-AES77659"/>
<dbReference type="eggNOG" id="KOG4204">
    <property type="taxonomic scope" value="Eukaryota"/>
</dbReference>
<dbReference type="SUPFAM" id="SSF47762">
    <property type="entry name" value="PAH2 domain"/>
    <property type="match status" value="3"/>
</dbReference>
<dbReference type="PANTHER" id="PTHR12346:SF0">
    <property type="entry name" value="SIN3A, ISOFORM G"/>
    <property type="match status" value="1"/>
</dbReference>
<reference evidence="5 7" key="1">
    <citation type="journal article" date="2011" name="Nature">
        <title>The Medicago genome provides insight into the evolution of rhizobial symbioses.</title>
        <authorList>
            <person name="Young N.D."/>
            <person name="Debelle F."/>
            <person name="Oldroyd G.E."/>
            <person name="Geurts R."/>
            <person name="Cannon S.B."/>
            <person name="Udvardi M.K."/>
            <person name="Benedito V.A."/>
            <person name="Mayer K.F."/>
            <person name="Gouzy J."/>
            <person name="Schoof H."/>
            <person name="Van de Peer Y."/>
            <person name="Proost S."/>
            <person name="Cook D.R."/>
            <person name="Meyers B.C."/>
            <person name="Spannagl M."/>
            <person name="Cheung F."/>
            <person name="De Mita S."/>
            <person name="Krishnakumar V."/>
            <person name="Gundlach H."/>
            <person name="Zhou S."/>
            <person name="Mudge J."/>
            <person name="Bharti A.K."/>
            <person name="Murray J.D."/>
            <person name="Naoumkina M.A."/>
            <person name="Rosen B."/>
            <person name="Silverstein K.A."/>
            <person name="Tang H."/>
            <person name="Rombauts S."/>
            <person name="Zhao P.X."/>
            <person name="Zhou P."/>
            <person name="Barbe V."/>
            <person name="Bardou P."/>
            <person name="Bechner M."/>
            <person name="Bellec A."/>
            <person name="Berger A."/>
            <person name="Berges H."/>
            <person name="Bidwell S."/>
            <person name="Bisseling T."/>
            <person name="Choisne N."/>
            <person name="Couloux A."/>
            <person name="Denny R."/>
            <person name="Deshpande S."/>
            <person name="Dai X."/>
            <person name="Doyle J.J."/>
            <person name="Dudez A.M."/>
            <person name="Farmer A.D."/>
            <person name="Fouteau S."/>
            <person name="Franken C."/>
            <person name="Gibelin C."/>
            <person name="Gish J."/>
            <person name="Goldstein S."/>
            <person name="Gonzalez A.J."/>
            <person name="Green P.J."/>
            <person name="Hallab A."/>
            <person name="Hartog M."/>
            <person name="Hua A."/>
            <person name="Humphray S.J."/>
            <person name="Jeong D.H."/>
            <person name="Jing Y."/>
            <person name="Jocker A."/>
            <person name="Kenton S.M."/>
            <person name="Kim D.J."/>
            <person name="Klee K."/>
            <person name="Lai H."/>
            <person name="Lang C."/>
            <person name="Lin S."/>
            <person name="Macmil S.L."/>
            <person name="Magdelenat G."/>
            <person name="Matthews L."/>
            <person name="McCorrison J."/>
            <person name="Monaghan E.L."/>
            <person name="Mun J.H."/>
            <person name="Najar F.Z."/>
            <person name="Nicholson C."/>
            <person name="Noirot C."/>
            <person name="O'Bleness M."/>
            <person name="Paule C.R."/>
            <person name="Poulain J."/>
            <person name="Prion F."/>
            <person name="Qin B."/>
            <person name="Qu C."/>
            <person name="Retzel E.F."/>
            <person name="Riddle C."/>
            <person name="Sallet E."/>
            <person name="Samain S."/>
            <person name="Samson N."/>
            <person name="Sanders I."/>
            <person name="Saurat O."/>
            <person name="Scarpelli C."/>
            <person name="Schiex T."/>
            <person name="Segurens B."/>
            <person name="Severin A.J."/>
            <person name="Sherrier D.J."/>
            <person name="Shi R."/>
            <person name="Sims S."/>
            <person name="Singer S.R."/>
            <person name="Sinharoy S."/>
            <person name="Sterck L."/>
            <person name="Viollet A."/>
            <person name="Wang B.B."/>
            <person name="Wang K."/>
            <person name="Wang M."/>
            <person name="Wang X."/>
            <person name="Warfsmann J."/>
            <person name="Weissenbach J."/>
            <person name="White D.D."/>
            <person name="White J.D."/>
            <person name="Wiley G.B."/>
            <person name="Wincker P."/>
            <person name="Xing Y."/>
            <person name="Yang L."/>
            <person name="Yao Z."/>
            <person name="Ying F."/>
            <person name="Zhai J."/>
            <person name="Zhou L."/>
            <person name="Zuber A."/>
            <person name="Denarie J."/>
            <person name="Dixon R.A."/>
            <person name="May G.D."/>
            <person name="Schwartz D.C."/>
            <person name="Rogers J."/>
            <person name="Quetier F."/>
            <person name="Town C.D."/>
            <person name="Roe B.A."/>
        </authorList>
    </citation>
    <scope>NUCLEOTIDE SEQUENCE [LARGE SCALE GENOMIC DNA]</scope>
    <source>
        <strain evidence="5">A17</strain>
        <strain evidence="6 7">cv. Jemalong A17</strain>
    </source>
</reference>
<evidence type="ECO:0000313" key="5">
    <source>
        <dbReference type="EMBL" id="AES77659.2"/>
    </source>
</evidence>
<keyword evidence="7" id="KW-1185">Reference proteome</keyword>
<organism evidence="5 7">
    <name type="scientific">Medicago truncatula</name>
    <name type="common">Barrel medic</name>
    <name type="synonym">Medicago tribuloides</name>
    <dbReference type="NCBI Taxonomy" id="3880"/>
    <lineage>
        <taxon>Eukaryota</taxon>
        <taxon>Viridiplantae</taxon>
        <taxon>Streptophyta</taxon>
        <taxon>Embryophyta</taxon>
        <taxon>Tracheophyta</taxon>
        <taxon>Spermatophyta</taxon>
        <taxon>Magnoliopsida</taxon>
        <taxon>eudicotyledons</taxon>
        <taxon>Gunneridae</taxon>
        <taxon>Pentapetalae</taxon>
        <taxon>rosids</taxon>
        <taxon>fabids</taxon>
        <taxon>Fabales</taxon>
        <taxon>Fabaceae</taxon>
        <taxon>Papilionoideae</taxon>
        <taxon>50 kb inversion clade</taxon>
        <taxon>NPAAA clade</taxon>
        <taxon>Hologalegina</taxon>
        <taxon>IRL clade</taxon>
        <taxon>Trifolieae</taxon>
        <taxon>Medicago</taxon>
    </lineage>
</organism>
<dbReference type="InterPro" id="IPR003822">
    <property type="entry name" value="PAH"/>
</dbReference>
<protein>
    <submittedName>
        <fullName evidence="5">Paired amphipathic helix protein</fullName>
    </submittedName>
</protein>
<dbReference type="Pfam" id="PF02671">
    <property type="entry name" value="PAH"/>
    <property type="match status" value="4"/>
</dbReference>
<reference evidence="5 7" key="2">
    <citation type="journal article" date="2014" name="BMC Genomics">
        <title>An improved genome release (version Mt4.0) for the model legume Medicago truncatula.</title>
        <authorList>
            <person name="Tang H."/>
            <person name="Krishnakumar V."/>
            <person name="Bidwell S."/>
            <person name="Rosen B."/>
            <person name="Chan A."/>
            <person name="Zhou S."/>
            <person name="Gentzbittel L."/>
            <person name="Childs K.L."/>
            <person name="Yandell M."/>
            <person name="Gundlach H."/>
            <person name="Mayer K.F."/>
            <person name="Schwartz D.C."/>
            <person name="Town C.D."/>
        </authorList>
    </citation>
    <scope>GENOME REANNOTATION</scope>
    <source>
        <strain evidence="6 7">cv. Jemalong A17</strain>
    </source>
</reference>
<reference evidence="6" key="3">
    <citation type="submission" date="2015-04" db="UniProtKB">
        <authorList>
            <consortium name="EnsemblPlants"/>
        </authorList>
    </citation>
    <scope>IDENTIFICATION</scope>
    <source>
        <strain evidence="6">cv. Jemalong A17</strain>
    </source>
</reference>
<evidence type="ECO:0000313" key="6">
    <source>
        <dbReference type="EnsemblPlants" id="AES77659"/>
    </source>
</evidence>
<evidence type="ECO:0000256" key="2">
    <source>
        <dbReference type="ARBA" id="ARBA00022491"/>
    </source>
</evidence>
<accession>A0A0C3W210</accession>
<name>G7L5A9_MEDTR</name>
<keyword evidence="2" id="KW-0678">Repressor</keyword>
<accession>G7L5A9</accession>
<dbReference type="PROSITE" id="PS51477">
    <property type="entry name" value="PAH"/>
    <property type="match status" value="3"/>
</dbReference>
<proteinExistence type="predicted"/>
<dbReference type="InterPro" id="IPR036600">
    <property type="entry name" value="PAH_sf"/>
</dbReference>
<dbReference type="EnsemblPlants" id="AES77659">
    <property type="protein sequence ID" value="AES77659"/>
    <property type="gene ID" value="MTR_7g013380"/>
</dbReference>
<sequence length="299" mass="35467">MEGHSRKHCEVKKAKEFLNEVKHRFIQDNRRDKYDDFLKVLKDYKTKRIDDATISKLLNGLFEGHRDLISRLNYFMPDGFKIKLPKEEEESLEHSEEKNAKEFVNDVKCRFIQVNQRDKCDNFLNVLNDYKTQRIDAANLSKLLKGLFEGHRDLILRLNYYMPDGYAIKLPSEEEQSLEHCEAKNAKEFLNEVKCRFIQVNQREKNDNFLNVLKDYRTQRIDDANLVIKMKKIFEGHSDLISRLNYFLPDGYEIKLPLEEEQVTTLFQGYPDLLDEFTHFLQKTISSQVTAQNSMPQDI</sequence>
<evidence type="ECO:0000256" key="4">
    <source>
        <dbReference type="PROSITE-ProRule" id="PRU00810"/>
    </source>
</evidence>
<dbReference type="InterPro" id="IPR039774">
    <property type="entry name" value="Sin3-like"/>
</dbReference>
<dbReference type="PANTHER" id="PTHR12346">
    <property type="entry name" value="SIN3B-RELATED"/>
    <property type="match status" value="1"/>
</dbReference>
<gene>
    <name evidence="5" type="ordered locus">MTR_7g013380</name>
</gene>
<dbReference type="AlphaFoldDB" id="G7L5A9"/>
<evidence type="ECO:0000256" key="1">
    <source>
        <dbReference type="ARBA" id="ARBA00004123"/>
    </source>
</evidence>
<dbReference type="Proteomes" id="UP000002051">
    <property type="component" value="Unassembled WGS sequence"/>
</dbReference>
<dbReference type="EMBL" id="CM001223">
    <property type="protein sequence ID" value="AES77659.2"/>
    <property type="molecule type" value="Genomic_DNA"/>
</dbReference>
<evidence type="ECO:0000256" key="3">
    <source>
        <dbReference type="ARBA" id="ARBA00023242"/>
    </source>
</evidence>
<dbReference type="GO" id="GO:0005634">
    <property type="term" value="C:nucleus"/>
    <property type="evidence" value="ECO:0007669"/>
    <property type="project" value="UniProtKB-SubCell"/>
</dbReference>
<dbReference type="Gene3D" id="1.20.1160.11">
    <property type="entry name" value="Paired amphipathic helix"/>
    <property type="match status" value="3"/>
</dbReference>
<comment type="subcellular location">
    <subcellularLocation>
        <location evidence="1 4">Nucleus</location>
    </subcellularLocation>
</comment>
<dbReference type="STRING" id="3880.G7L5A9"/>